<dbReference type="Proteomes" id="UP000663860">
    <property type="component" value="Unassembled WGS sequence"/>
</dbReference>
<sequence length="127" mass="14580">MSLLGTNLHLQTLQGFNKINEEETDSSDDSEVEVTSEIDEHENHIINFNTYLNIHSDDEEKDDKLNNDSNSVSPDSITTVNDKQLAPAISDDEIEIKTNSGGIKRKRRQWSIIEKLKILNQLEKKWK</sequence>
<evidence type="ECO:0000313" key="3">
    <source>
        <dbReference type="EMBL" id="CAF1461880.1"/>
    </source>
</evidence>
<dbReference type="EMBL" id="CAJNOG010000242">
    <property type="protein sequence ID" value="CAF1109347.1"/>
    <property type="molecule type" value="Genomic_DNA"/>
</dbReference>
<evidence type="ECO:0000313" key="5">
    <source>
        <dbReference type="Proteomes" id="UP000663844"/>
    </source>
</evidence>
<comment type="caution">
    <text evidence="4">The sequence shown here is derived from an EMBL/GenBank/DDBJ whole genome shotgun (WGS) entry which is preliminary data.</text>
</comment>
<reference evidence="4" key="1">
    <citation type="submission" date="2021-02" db="EMBL/GenBank/DDBJ databases">
        <authorList>
            <person name="Nowell W R."/>
        </authorList>
    </citation>
    <scope>NUCLEOTIDE SEQUENCE</scope>
</reference>
<dbReference type="AlphaFoldDB" id="A0A819DA84"/>
<name>A0A819DA84_9BILA</name>
<accession>A0A819DA84</accession>
<gene>
    <name evidence="3" type="ORF">IZO911_LOCUS42970</name>
    <name evidence="2" type="ORF">JYZ213_LOCUS21835</name>
    <name evidence="4" type="ORF">OXD698_LOCUS20299</name>
</gene>
<dbReference type="EMBL" id="CAJOAZ010001602">
    <property type="protein sequence ID" value="CAF3834901.1"/>
    <property type="molecule type" value="Genomic_DNA"/>
</dbReference>
<organism evidence="4 5">
    <name type="scientific">Adineta steineri</name>
    <dbReference type="NCBI Taxonomy" id="433720"/>
    <lineage>
        <taxon>Eukaryota</taxon>
        <taxon>Metazoa</taxon>
        <taxon>Spiralia</taxon>
        <taxon>Gnathifera</taxon>
        <taxon>Rotifera</taxon>
        <taxon>Eurotatoria</taxon>
        <taxon>Bdelloidea</taxon>
        <taxon>Adinetida</taxon>
        <taxon>Adinetidae</taxon>
        <taxon>Adineta</taxon>
    </lineage>
</organism>
<proteinExistence type="predicted"/>
<evidence type="ECO:0000313" key="2">
    <source>
        <dbReference type="EMBL" id="CAF1109347.1"/>
    </source>
</evidence>
<protein>
    <submittedName>
        <fullName evidence="4">Uncharacterized protein</fullName>
    </submittedName>
</protein>
<feature type="region of interest" description="Disordered" evidence="1">
    <location>
        <begin position="59"/>
        <end position="78"/>
    </location>
</feature>
<evidence type="ECO:0000256" key="1">
    <source>
        <dbReference type="SAM" id="MobiDB-lite"/>
    </source>
</evidence>
<evidence type="ECO:0000313" key="4">
    <source>
        <dbReference type="EMBL" id="CAF3834901.1"/>
    </source>
</evidence>
<dbReference type="EMBL" id="CAJNOE010001983">
    <property type="protein sequence ID" value="CAF1461880.1"/>
    <property type="molecule type" value="Genomic_DNA"/>
</dbReference>
<dbReference type="Proteomes" id="UP000663844">
    <property type="component" value="Unassembled WGS sequence"/>
</dbReference>
<dbReference type="Proteomes" id="UP000663845">
    <property type="component" value="Unassembled WGS sequence"/>
</dbReference>